<sequence>MIKIDNIVSNLENDLREQIELFNKSTTAARIYLNNKTREIQTITYQTLNDFTEFNNDVIVLLAKENGVQENVTPDDVLRVAERSLRFVKK</sequence>
<keyword evidence="2" id="KW-1185">Reference proteome</keyword>
<dbReference type="OrthoDB" id="9886043at2"/>
<dbReference type="AlphaFoldDB" id="A0A1G9CTH8"/>
<name>A0A1G9CTH8_9BACL</name>
<reference evidence="2" key="1">
    <citation type="submission" date="2016-10" db="EMBL/GenBank/DDBJ databases">
        <authorList>
            <person name="Varghese N."/>
            <person name="Submissions S."/>
        </authorList>
    </citation>
    <scope>NUCLEOTIDE SEQUENCE [LARGE SCALE GENOMIC DNA]</scope>
    <source>
        <strain evidence="2">CGMCC 1.8895</strain>
    </source>
</reference>
<dbReference type="EMBL" id="FNFY01000004">
    <property type="protein sequence ID" value="SDK54956.1"/>
    <property type="molecule type" value="Genomic_DNA"/>
</dbReference>
<proteinExistence type="predicted"/>
<evidence type="ECO:0000313" key="1">
    <source>
        <dbReference type="EMBL" id="SDK54956.1"/>
    </source>
</evidence>
<organism evidence="1 2">
    <name type="scientific">Lacicoccus qingdaonensis</name>
    <dbReference type="NCBI Taxonomy" id="576118"/>
    <lineage>
        <taxon>Bacteria</taxon>
        <taxon>Bacillati</taxon>
        <taxon>Bacillota</taxon>
        <taxon>Bacilli</taxon>
        <taxon>Bacillales</taxon>
        <taxon>Salinicoccaceae</taxon>
        <taxon>Lacicoccus</taxon>
    </lineage>
</organism>
<dbReference type="Proteomes" id="UP000199008">
    <property type="component" value="Unassembled WGS sequence"/>
</dbReference>
<accession>A0A1G9CTH8</accession>
<gene>
    <name evidence="1" type="ORF">SAMN05216216_104178</name>
</gene>
<evidence type="ECO:0000313" key="2">
    <source>
        <dbReference type="Proteomes" id="UP000199008"/>
    </source>
</evidence>
<protein>
    <submittedName>
        <fullName evidence="1">Uncharacterized protein</fullName>
    </submittedName>
</protein>
<dbReference type="RefSeq" id="WP_143003926.1">
    <property type="nucleotide sequence ID" value="NZ_FNFY01000004.1"/>
</dbReference>